<feature type="compositionally biased region" description="Polar residues" evidence="1">
    <location>
        <begin position="361"/>
        <end position="371"/>
    </location>
</feature>
<accession>A0AAW1RFU9</accession>
<feature type="compositionally biased region" description="Low complexity" evidence="1">
    <location>
        <begin position="237"/>
        <end position="256"/>
    </location>
</feature>
<feature type="compositionally biased region" description="Basic and acidic residues" evidence="1">
    <location>
        <begin position="597"/>
        <end position="617"/>
    </location>
</feature>
<feature type="compositionally biased region" description="Basic and acidic residues" evidence="1">
    <location>
        <begin position="373"/>
        <end position="388"/>
    </location>
</feature>
<feature type="region of interest" description="Disordered" evidence="1">
    <location>
        <begin position="347"/>
        <end position="687"/>
    </location>
</feature>
<feature type="compositionally biased region" description="Polar residues" evidence="1">
    <location>
        <begin position="512"/>
        <end position="537"/>
    </location>
</feature>
<dbReference type="EMBL" id="JALJOS010000012">
    <property type="protein sequence ID" value="KAK9832325.1"/>
    <property type="molecule type" value="Genomic_DNA"/>
</dbReference>
<evidence type="ECO:0000256" key="1">
    <source>
        <dbReference type="SAM" id="MobiDB-lite"/>
    </source>
</evidence>
<evidence type="ECO:0000313" key="2">
    <source>
        <dbReference type="EMBL" id="KAK9832325.1"/>
    </source>
</evidence>
<keyword evidence="3" id="KW-1185">Reference proteome</keyword>
<feature type="compositionally biased region" description="Polar residues" evidence="1">
    <location>
        <begin position="111"/>
        <end position="122"/>
    </location>
</feature>
<proteinExistence type="predicted"/>
<organism evidence="2 3">
    <name type="scientific">Apatococcus lobatus</name>
    <dbReference type="NCBI Taxonomy" id="904363"/>
    <lineage>
        <taxon>Eukaryota</taxon>
        <taxon>Viridiplantae</taxon>
        <taxon>Chlorophyta</taxon>
        <taxon>core chlorophytes</taxon>
        <taxon>Trebouxiophyceae</taxon>
        <taxon>Chlorellales</taxon>
        <taxon>Chlorellaceae</taxon>
        <taxon>Apatococcus</taxon>
    </lineage>
</organism>
<protein>
    <submittedName>
        <fullName evidence="2">Uncharacterized protein</fullName>
    </submittedName>
</protein>
<feature type="compositionally biased region" description="Low complexity" evidence="1">
    <location>
        <begin position="168"/>
        <end position="183"/>
    </location>
</feature>
<name>A0AAW1RFU9_9CHLO</name>
<dbReference type="Proteomes" id="UP001438707">
    <property type="component" value="Unassembled WGS sequence"/>
</dbReference>
<feature type="compositionally biased region" description="Polar residues" evidence="1">
    <location>
        <begin position="30"/>
        <end position="41"/>
    </location>
</feature>
<gene>
    <name evidence="2" type="ORF">WJX74_006292</name>
</gene>
<sequence>MYSPLYAGERQTHLAGIPFPSLTPYATEARPQSPSGRSVGTSEGGPFTLGSTGMQHATPARTPRTGQPSLRKQKAAAPDTIQQLRAVLRSSSRTDEYTTEDRQQAQEKLLQESSSALRQTGPSRADAPASTPLPMTTPPHPFSLPTPSSPPGVPGWPGSSQQADEGVQPSQQMHQHHSPGSQPLPSGSRPRQPALHLGTRGLSRFTDSQAPPAQGSPSTPFTGHLRRTPGPGGASGSRGRVQPEQQQHSSNHQSRSPLKRPAVSQLLYPSEPAPPTQQLNKSRVNAMASTKPFLGSPGRTPYRTQPLSKPGPAHQPIMHTAAASFPHKYQPGLVTNPSAPTPFRWAKQARSHHLGGALQPASGTSGHFQSNMDEDRPNRHWADARDSGHALASQAQSPSHSTLQLLQTPGHEQLQKRSALGFKPMVVSEQGGSMQGRLGAGVFKRKQPAPSSANDSPALSAGAHPSVASYGSMQKPLGPQTAPAIAERPSVASNSTSDSKAEQPAKTPSGPLGTSGSAAMSSQFPFDHTLQQTSQPNAPRPADSATAAPQGTSSDASSHPTGISLQAPLASCSSSKHTSGGDAQVTASSEVDSADDLAQHHSHEMAASAEHEVERGHWTPAAGRGEDVAGHGLQESWGSDDWAKLPPPGTSDGTLGGTEDSVLLPSIRPEVSGSCQAAGQRPRSAAAQLRQQLAHGIPQLVDPLELQTGRMEPQASADELKSQEAVQAALQKLRQLTAEATSLLPSPLQGAQAVSSRGAARPVPVHMQRTPSVWAQTAKTRHQEELEDVAPEASREQPECLADVHGLEPGWELLSLQDASPSSSMPAETQAASRPALPTSTASIFAKLLQLQHRGAALVKG</sequence>
<feature type="compositionally biased region" description="Polar residues" evidence="1">
    <location>
        <begin position="393"/>
        <end position="407"/>
    </location>
</feature>
<reference evidence="2 3" key="1">
    <citation type="journal article" date="2024" name="Nat. Commun.">
        <title>Phylogenomics reveals the evolutionary origins of lichenization in chlorophyte algae.</title>
        <authorList>
            <person name="Puginier C."/>
            <person name="Libourel C."/>
            <person name="Otte J."/>
            <person name="Skaloud P."/>
            <person name="Haon M."/>
            <person name="Grisel S."/>
            <person name="Petersen M."/>
            <person name="Berrin J.G."/>
            <person name="Delaux P.M."/>
            <person name="Dal Grande F."/>
            <person name="Keller J."/>
        </authorList>
    </citation>
    <scope>NUCLEOTIDE SEQUENCE [LARGE SCALE GENOMIC DNA]</scope>
    <source>
        <strain evidence="2 3">SAG 2145</strain>
    </source>
</reference>
<feature type="compositionally biased region" description="Pro residues" evidence="1">
    <location>
        <begin position="135"/>
        <end position="154"/>
    </location>
</feature>
<comment type="caution">
    <text evidence="2">The sequence shown here is derived from an EMBL/GenBank/DDBJ whole genome shotgun (WGS) entry which is preliminary data.</text>
</comment>
<evidence type="ECO:0000313" key="3">
    <source>
        <dbReference type="Proteomes" id="UP001438707"/>
    </source>
</evidence>
<feature type="compositionally biased region" description="Basic and acidic residues" evidence="1">
    <location>
        <begin position="92"/>
        <end position="105"/>
    </location>
</feature>
<feature type="region of interest" description="Disordered" evidence="1">
    <location>
        <begin position="1"/>
        <end position="316"/>
    </location>
</feature>
<feature type="compositionally biased region" description="Polar residues" evidence="1">
    <location>
        <begin position="205"/>
        <end position="221"/>
    </location>
</feature>
<dbReference type="AlphaFoldDB" id="A0AAW1RFU9"/>
<feature type="compositionally biased region" description="Polar residues" evidence="1">
    <location>
        <begin position="547"/>
        <end position="564"/>
    </location>
</feature>